<keyword evidence="7" id="KW-1185">Reference proteome</keyword>
<evidence type="ECO:0000313" key="7">
    <source>
        <dbReference type="Proteomes" id="UP000264820"/>
    </source>
</evidence>
<dbReference type="CDD" id="cd00099">
    <property type="entry name" value="IgV"/>
    <property type="match status" value="2"/>
</dbReference>
<name>A0A3Q2YLJ9_HIPCM</name>
<dbReference type="Gene3D" id="2.60.40.10">
    <property type="entry name" value="Immunoglobulins"/>
    <property type="match status" value="7"/>
</dbReference>
<keyword evidence="3" id="KW-0393">Immunoglobulin domain</keyword>
<dbReference type="InterPro" id="IPR003599">
    <property type="entry name" value="Ig_sub"/>
</dbReference>
<reference evidence="6" key="1">
    <citation type="submission" date="2025-08" db="UniProtKB">
        <authorList>
            <consortium name="Ensembl"/>
        </authorList>
    </citation>
    <scope>IDENTIFICATION</scope>
</reference>
<feature type="domain" description="Ig-like" evidence="5">
    <location>
        <begin position="275"/>
        <end position="377"/>
    </location>
</feature>
<dbReference type="OMA" id="FWQKETE"/>
<evidence type="ECO:0000256" key="1">
    <source>
        <dbReference type="ARBA" id="ARBA00022729"/>
    </source>
</evidence>
<feature type="domain" description="Ig-like" evidence="5">
    <location>
        <begin position="522"/>
        <end position="630"/>
    </location>
</feature>
<reference evidence="6" key="2">
    <citation type="submission" date="2025-09" db="UniProtKB">
        <authorList>
            <consortium name="Ensembl"/>
        </authorList>
    </citation>
    <scope>IDENTIFICATION</scope>
</reference>
<keyword evidence="1 4" id="KW-0732">Signal</keyword>
<dbReference type="PANTHER" id="PTHR12207">
    <property type="entry name" value="V-SET AND TRANSMEMBRANE DOMAIN-CONTAINING PROTEIN"/>
    <property type="match status" value="1"/>
</dbReference>
<dbReference type="AlphaFoldDB" id="A0A3Q2YLJ9"/>
<dbReference type="Pfam" id="PF07686">
    <property type="entry name" value="V-set"/>
    <property type="match status" value="4"/>
</dbReference>
<dbReference type="FunFam" id="2.60.40.10:FF:000491">
    <property type="entry name" value="Immunoglobulin superfamily, member 3"/>
    <property type="match status" value="1"/>
</dbReference>
<feature type="chain" id="PRO_5018791845" evidence="4">
    <location>
        <begin position="27"/>
        <end position="968"/>
    </location>
</feature>
<dbReference type="SMART" id="SM00408">
    <property type="entry name" value="IGc2"/>
    <property type="match status" value="3"/>
</dbReference>
<feature type="domain" description="Ig-like" evidence="5">
    <location>
        <begin position="406"/>
        <end position="502"/>
    </location>
</feature>
<evidence type="ECO:0000256" key="2">
    <source>
        <dbReference type="ARBA" id="ARBA00023157"/>
    </source>
</evidence>
<evidence type="ECO:0000259" key="5">
    <source>
        <dbReference type="PROSITE" id="PS50835"/>
    </source>
</evidence>
<dbReference type="InterPro" id="IPR051102">
    <property type="entry name" value="IgSF_V-set/TM_domain"/>
</dbReference>
<dbReference type="InterPro" id="IPR036179">
    <property type="entry name" value="Ig-like_dom_sf"/>
</dbReference>
<dbReference type="Proteomes" id="UP000264820">
    <property type="component" value="Unplaced"/>
</dbReference>
<protein>
    <submittedName>
        <fullName evidence="6">Immunoglobulin superfamily member 3-like</fullName>
    </submittedName>
</protein>
<feature type="signal peptide" evidence="4">
    <location>
        <begin position="1"/>
        <end position="26"/>
    </location>
</feature>
<feature type="domain" description="Ig-like" evidence="5">
    <location>
        <begin position="760"/>
        <end position="881"/>
    </location>
</feature>
<dbReference type="PROSITE" id="PS50835">
    <property type="entry name" value="IG_LIKE"/>
    <property type="match status" value="6"/>
</dbReference>
<keyword evidence="2" id="KW-1015">Disulfide bond</keyword>
<dbReference type="InterPro" id="IPR013106">
    <property type="entry name" value="Ig_V-set"/>
</dbReference>
<dbReference type="GO" id="GO:0016020">
    <property type="term" value="C:membrane"/>
    <property type="evidence" value="ECO:0007669"/>
    <property type="project" value="TreeGrafter"/>
</dbReference>
<dbReference type="SUPFAM" id="SSF48726">
    <property type="entry name" value="Immunoglobulin"/>
    <property type="match status" value="7"/>
</dbReference>
<dbReference type="SMART" id="SM00409">
    <property type="entry name" value="IG"/>
    <property type="match status" value="7"/>
</dbReference>
<dbReference type="InterPro" id="IPR003598">
    <property type="entry name" value="Ig_sub2"/>
</dbReference>
<feature type="domain" description="Ig-like" evidence="5">
    <location>
        <begin position="646"/>
        <end position="745"/>
    </location>
</feature>
<dbReference type="InterPro" id="IPR007110">
    <property type="entry name" value="Ig-like_dom"/>
</dbReference>
<organism evidence="6 7">
    <name type="scientific">Hippocampus comes</name>
    <name type="common">Tiger tail seahorse</name>
    <dbReference type="NCBI Taxonomy" id="109280"/>
    <lineage>
        <taxon>Eukaryota</taxon>
        <taxon>Metazoa</taxon>
        <taxon>Chordata</taxon>
        <taxon>Craniata</taxon>
        <taxon>Vertebrata</taxon>
        <taxon>Euteleostomi</taxon>
        <taxon>Actinopterygii</taxon>
        <taxon>Neopterygii</taxon>
        <taxon>Teleostei</taxon>
        <taxon>Neoteleostei</taxon>
        <taxon>Acanthomorphata</taxon>
        <taxon>Syngnathiaria</taxon>
        <taxon>Syngnathiformes</taxon>
        <taxon>Syngnathoidei</taxon>
        <taxon>Syngnathidae</taxon>
        <taxon>Hippocampus</taxon>
    </lineage>
</organism>
<evidence type="ECO:0000313" key="6">
    <source>
        <dbReference type="Ensembl" id="ENSHCOP00000019206.1"/>
    </source>
</evidence>
<dbReference type="PANTHER" id="PTHR12207:SF25">
    <property type="entry name" value="IMMUNOGLOBULIN SUPERFAMILY MEMBER 2"/>
    <property type="match status" value="1"/>
</dbReference>
<evidence type="ECO:0000256" key="3">
    <source>
        <dbReference type="ARBA" id="ARBA00023319"/>
    </source>
</evidence>
<feature type="domain" description="Ig-like" evidence="5">
    <location>
        <begin position="141"/>
        <end position="258"/>
    </location>
</feature>
<dbReference type="GeneTree" id="ENSGT00940000155177"/>
<evidence type="ECO:0000256" key="4">
    <source>
        <dbReference type="SAM" id="SignalP"/>
    </source>
</evidence>
<sequence>MLNFILHLWIPCLLLCMATLLLLGNARVLTEIQAGPLYRVAGSRLFISCNVSGFTNVDSRKEFEFRVTKPAKQMVLNIISTEDPTFGYAVYRNRGNDITLTHVTSNSVLFEIKSLQKDDEGEYDCVISCHLSKTDIAVIDDSLSVSSATSTSLRYNQGETLTLTCQASSNTIQHTHLSIAWHLRKEGDDDDTQLIISLDRDFTVRPGPEFQGRYQAGLIRLDKVGEATYRLTMDRLEPSDAGRIYCHAQEWIEDPDLSWYSLTQKTTEETTLLVPDKVSVVVRLSAQQTSLQEGQELLLTCNIDTQKLEEKFFSVAWLQAGVELARIGPTGVLSVRPEYNQREKQGELRTSRIGERDYRFILQPVSTEDQGAYACRVWPQQRGQQGLGKRRSKQFSTWVKFQKTSGLLVEMQNTVHVNEGDTLKLTCKVHGFKGQLSVSWQRNVAQKPAFTALIGLSQDGVMETAAVEVLNLVRATRPADDIFVLELDEITPDASGMYRCVVFEWNKCTTCHSYQPRKFCVPDSFVSVNLISRKSVVTVGDNVELMCRVKGPHLAITLSWSLQRGTSTLDNILTMYYDGAVSWSGKQQRYHLKVDNRPSERIYYLLINGASHREAGSYQCRVSVFQKNVHKKLSPSNLLMVVVQNPENDLILTPSPALTTNINSDFTIKCSVQSSRSGSSRYAVTWILQQQTQNVTVLTSDRDSIVTSTVDHSRRISMQQTKELQFELTVRDSQISDQGFYVCEVVEWLQDPRGEWYNLPSVSGTTQLTLIEPEGDKVQLNCELISGASSDSCFYKVTWFYSSLGSSAVPLLELDHTGLLRYPESKGLHGLQGRLRLSRPSRSVFGLEIERIHEGDSGTYHCRVEQYQVAREGQWEQKASADGGPIILSVKFTGRSIFGIFSYFSYSWPQARRHPSRLMMNLYLVFPVNLKNVLFIIFLRRAKTPERKPGQSLWTEHHQLKTKLSTDD</sequence>
<dbReference type="Ensembl" id="ENSHCOT00000009322.1">
    <property type="protein sequence ID" value="ENSHCOP00000019206.1"/>
    <property type="gene ID" value="ENSHCOG00000004371.1"/>
</dbReference>
<proteinExistence type="predicted"/>
<dbReference type="InterPro" id="IPR013783">
    <property type="entry name" value="Ig-like_fold"/>
</dbReference>
<accession>A0A3Q2YLJ9</accession>
<dbReference type="SMART" id="SM00406">
    <property type="entry name" value="IGv"/>
    <property type="match status" value="6"/>
</dbReference>